<comment type="function">
    <text evidence="3">One of several proteins that assist in the late maturation steps of the functional core of the 30S ribosomal subunit. Helps release RbfA from mature subunits. May play a role in the assembly of ribosomal proteins into the subunit. Circularly permuted GTPase that catalyzes slow GTP hydrolysis, GTPase activity is stimulated by the 30S ribosomal subunit.</text>
</comment>
<dbReference type="EMBL" id="VBOY01000085">
    <property type="protein sequence ID" value="TMQ64497.1"/>
    <property type="molecule type" value="Genomic_DNA"/>
</dbReference>
<feature type="binding site" evidence="3">
    <location>
        <position position="295"/>
    </location>
    <ligand>
        <name>Zn(2+)</name>
        <dbReference type="ChEBI" id="CHEBI:29105"/>
    </ligand>
</feature>
<proteinExistence type="inferred from homology"/>
<dbReference type="InterPro" id="IPR030378">
    <property type="entry name" value="G_CP_dom"/>
</dbReference>
<keyword evidence="3" id="KW-0963">Cytoplasm</keyword>
<feature type="binding site" evidence="3">
    <location>
        <position position="287"/>
    </location>
    <ligand>
        <name>Zn(2+)</name>
        <dbReference type="ChEBI" id="CHEBI:29105"/>
    </ligand>
</feature>
<keyword evidence="3" id="KW-0694">RNA-binding</keyword>
<comment type="caution">
    <text evidence="6">The sequence shown here is derived from an EMBL/GenBank/DDBJ whole genome shotgun (WGS) entry which is preliminary data.</text>
</comment>
<dbReference type="PANTHER" id="PTHR32120:SF11">
    <property type="entry name" value="SMALL RIBOSOMAL SUBUNIT BIOGENESIS GTPASE RSGA 1, MITOCHONDRIAL-RELATED"/>
    <property type="match status" value="1"/>
</dbReference>
<evidence type="ECO:0000256" key="3">
    <source>
        <dbReference type="HAMAP-Rule" id="MF_01820"/>
    </source>
</evidence>
<name>A0A538TLJ9_UNCEI</name>
<evidence type="ECO:0000259" key="5">
    <source>
        <dbReference type="PROSITE" id="PS51721"/>
    </source>
</evidence>
<dbReference type="EC" id="3.6.1.-" evidence="3"/>
<feature type="binding site" evidence="3">
    <location>
        <begin position="200"/>
        <end position="208"/>
    </location>
    <ligand>
        <name>GTP</name>
        <dbReference type="ChEBI" id="CHEBI:37565"/>
    </ligand>
</feature>
<dbReference type="PROSITE" id="PS51721">
    <property type="entry name" value="G_CP"/>
    <property type="match status" value="1"/>
</dbReference>
<dbReference type="GO" id="GO:0005737">
    <property type="term" value="C:cytoplasm"/>
    <property type="evidence" value="ECO:0007669"/>
    <property type="project" value="UniProtKB-SubCell"/>
</dbReference>
<sequence>MATGSKVDVRRGEVARVDFGGCVLWGDDGFLLRATVRGRLMGPRKSLGNAVVVGDFVGYQVVERTTRPGAMPESAFEEAVVVDVERRRNVFSRRAAGRVPVEQVMAANLDQVIVVASYADPPFRHGFADRVLAQAERAGIAARLVLNKIDLADDREGSARAILEAYAAVGYATHAVCARAGEGVSELAGACDGRRSLFVGHSGVGKSTLLNTMVPGLDLLVGQVNQKTGKGRHTTTAACLVRPAPGFELIDTPGMRAFGLWGISPRDLEEAYRELRPHRGACRFGDCAHVQEPGCAVRAAVEAGEIPKARYESFLKLRDELAREVAAEATRLKGTP</sequence>
<dbReference type="AlphaFoldDB" id="A0A538TLJ9"/>
<dbReference type="CDD" id="cd01854">
    <property type="entry name" value="YjeQ_EngC"/>
    <property type="match status" value="1"/>
</dbReference>
<evidence type="ECO:0000313" key="6">
    <source>
        <dbReference type="EMBL" id="TMQ64497.1"/>
    </source>
</evidence>
<comment type="subunit">
    <text evidence="3">Monomer. Associates with 30S ribosomal subunit, binds 16S rRNA.</text>
</comment>
<comment type="subcellular location">
    <subcellularLocation>
        <location evidence="3">Cytoplasm</location>
    </subcellularLocation>
</comment>
<gene>
    <name evidence="3 6" type="primary">rsgA</name>
    <name evidence="6" type="ORF">E6K78_09090</name>
</gene>
<keyword evidence="3" id="KW-0699">rRNA-binding</keyword>
<dbReference type="Gene3D" id="3.40.50.300">
    <property type="entry name" value="P-loop containing nucleotide triphosphate hydrolases"/>
    <property type="match status" value="1"/>
</dbReference>
<feature type="domain" description="CP-type G" evidence="5">
    <location>
        <begin position="101"/>
        <end position="258"/>
    </location>
</feature>
<feature type="binding site" evidence="3">
    <location>
        <position position="282"/>
    </location>
    <ligand>
        <name>Zn(2+)</name>
        <dbReference type="ChEBI" id="CHEBI:29105"/>
    </ligand>
</feature>
<dbReference type="InterPro" id="IPR027417">
    <property type="entry name" value="P-loop_NTPase"/>
</dbReference>
<keyword evidence="3" id="KW-0378">Hydrolase</keyword>
<dbReference type="GO" id="GO:0046872">
    <property type="term" value="F:metal ion binding"/>
    <property type="evidence" value="ECO:0007669"/>
    <property type="project" value="UniProtKB-KW"/>
</dbReference>
<comment type="cofactor">
    <cofactor evidence="3">
        <name>Zn(2+)</name>
        <dbReference type="ChEBI" id="CHEBI:29105"/>
    </cofactor>
    <text evidence="3">Binds 1 zinc ion per subunit.</text>
</comment>
<evidence type="ECO:0000259" key="4">
    <source>
        <dbReference type="PROSITE" id="PS50936"/>
    </source>
</evidence>
<keyword evidence="2 3" id="KW-0342">GTP-binding</keyword>
<protein>
    <recommendedName>
        <fullName evidence="3">Small ribosomal subunit biogenesis GTPase RsgA</fullName>
        <ecNumber evidence="3">3.6.1.-</ecNumber>
    </recommendedName>
</protein>
<dbReference type="InterPro" id="IPR004881">
    <property type="entry name" value="Ribosome_biogen_GTPase_RsgA"/>
</dbReference>
<comment type="similarity">
    <text evidence="3">Belongs to the TRAFAC class YlqF/YawG GTPase family. RsgA subfamily.</text>
</comment>
<dbReference type="HAMAP" id="MF_01820">
    <property type="entry name" value="GTPase_RsgA"/>
    <property type="match status" value="1"/>
</dbReference>
<dbReference type="Gene3D" id="1.10.40.50">
    <property type="entry name" value="Probable gtpase engc, domain 3"/>
    <property type="match status" value="1"/>
</dbReference>
<evidence type="ECO:0000256" key="2">
    <source>
        <dbReference type="ARBA" id="ARBA00023134"/>
    </source>
</evidence>
<reference evidence="6 7" key="1">
    <citation type="journal article" date="2019" name="Nat. Microbiol.">
        <title>Mediterranean grassland soil C-N compound turnover is dependent on rainfall and depth, and is mediated by genomically divergent microorganisms.</title>
        <authorList>
            <person name="Diamond S."/>
            <person name="Andeer P.F."/>
            <person name="Li Z."/>
            <person name="Crits-Christoph A."/>
            <person name="Burstein D."/>
            <person name="Anantharaman K."/>
            <person name="Lane K.R."/>
            <person name="Thomas B.C."/>
            <person name="Pan C."/>
            <person name="Northen T.R."/>
            <person name="Banfield J.F."/>
        </authorList>
    </citation>
    <scope>NUCLEOTIDE SEQUENCE [LARGE SCALE GENOMIC DNA]</scope>
    <source>
        <strain evidence="6">WS_8</strain>
    </source>
</reference>
<dbReference type="InterPro" id="IPR010914">
    <property type="entry name" value="RsgA_GTPase_dom"/>
</dbReference>
<dbReference type="GO" id="GO:0005525">
    <property type="term" value="F:GTP binding"/>
    <property type="evidence" value="ECO:0007669"/>
    <property type="project" value="UniProtKB-UniRule"/>
</dbReference>
<keyword evidence="3" id="KW-0690">Ribosome biogenesis</keyword>
<dbReference type="Proteomes" id="UP000316609">
    <property type="component" value="Unassembled WGS sequence"/>
</dbReference>
<dbReference type="SUPFAM" id="SSF52540">
    <property type="entry name" value="P-loop containing nucleoside triphosphate hydrolases"/>
    <property type="match status" value="1"/>
</dbReference>
<keyword evidence="3" id="KW-0479">Metal-binding</keyword>
<dbReference type="GO" id="GO:0019843">
    <property type="term" value="F:rRNA binding"/>
    <property type="evidence" value="ECO:0007669"/>
    <property type="project" value="UniProtKB-KW"/>
</dbReference>
<evidence type="ECO:0000313" key="7">
    <source>
        <dbReference type="Proteomes" id="UP000316609"/>
    </source>
</evidence>
<dbReference type="GO" id="GO:0003924">
    <property type="term" value="F:GTPase activity"/>
    <property type="evidence" value="ECO:0007669"/>
    <property type="project" value="UniProtKB-UniRule"/>
</dbReference>
<evidence type="ECO:0000256" key="1">
    <source>
        <dbReference type="ARBA" id="ARBA00022741"/>
    </source>
</evidence>
<dbReference type="PROSITE" id="PS50936">
    <property type="entry name" value="ENGC_GTPASE"/>
    <property type="match status" value="1"/>
</dbReference>
<dbReference type="GO" id="GO:0042274">
    <property type="term" value="P:ribosomal small subunit biogenesis"/>
    <property type="evidence" value="ECO:0007669"/>
    <property type="project" value="UniProtKB-UniRule"/>
</dbReference>
<feature type="binding site" evidence="3">
    <location>
        <position position="289"/>
    </location>
    <ligand>
        <name>Zn(2+)</name>
        <dbReference type="ChEBI" id="CHEBI:29105"/>
    </ligand>
</feature>
<feature type="domain" description="EngC GTPase" evidence="4">
    <location>
        <begin position="107"/>
        <end position="256"/>
    </location>
</feature>
<accession>A0A538TLJ9</accession>
<dbReference type="Pfam" id="PF03193">
    <property type="entry name" value="RsgA_GTPase"/>
    <property type="match status" value="1"/>
</dbReference>
<organism evidence="6 7">
    <name type="scientific">Eiseniibacteriota bacterium</name>
    <dbReference type="NCBI Taxonomy" id="2212470"/>
    <lineage>
        <taxon>Bacteria</taxon>
        <taxon>Candidatus Eiseniibacteriota</taxon>
    </lineage>
</organism>
<keyword evidence="1 3" id="KW-0547">Nucleotide-binding</keyword>
<dbReference type="NCBIfam" id="TIGR00157">
    <property type="entry name" value="ribosome small subunit-dependent GTPase A"/>
    <property type="match status" value="1"/>
</dbReference>
<keyword evidence="3" id="KW-0862">Zinc</keyword>
<dbReference type="PANTHER" id="PTHR32120">
    <property type="entry name" value="SMALL RIBOSOMAL SUBUNIT BIOGENESIS GTPASE RSGA"/>
    <property type="match status" value="1"/>
</dbReference>
<feature type="binding site" evidence="3">
    <location>
        <begin position="147"/>
        <end position="150"/>
    </location>
    <ligand>
        <name>GTP</name>
        <dbReference type="ChEBI" id="CHEBI:37565"/>
    </ligand>
</feature>